<proteinExistence type="predicted"/>
<dbReference type="AlphaFoldDB" id="K0R2H4"/>
<sequence length="140" mass="15526">MARQGATLHPPALPSQLNRFEEIHRQPAARTICRDTKQSDNVFVACKTHTNSKLTNMIGCYCKVAVYRHFVGTAKLIRRLVSLAIGSTWRAGRLLVAQRLGAILGIWWHNVIFILVVLECHITFSPPLIRITLSGGVGVA</sequence>
<reference evidence="1 2" key="1">
    <citation type="journal article" date="2012" name="Genome Biol.">
        <title>Genome and low-iron response of an oceanic diatom adapted to chronic iron limitation.</title>
        <authorList>
            <person name="Lommer M."/>
            <person name="Specht M."/>
            <person name="Roy A.S."/>
            <person name="Kraemer L."/>
            <person name="Andreson R."/>
            <person name="Gutowska M.A."/>
            <person name="Wolf J."/>
            <person name="Bergner S.V."/>
            <person name="Schilhabel M.B."/>
            <person name="Klostermeier U.C."/>
            <person name="Beiko R.G."/>
            <person name="Rosenstiel P."/>
            <person name="Hippler M."/>
            <person name="Laroche J."/>
        </authorList>
    </citation>
    <scope>NUCLEOTIDE SEQUENCE [LARGE SCALE GENOMIC DNA]</scope>
    <source>
        <strain evidence="1 2">CCMP1005</strain>
    </source>
</reference>
<gene>
    <name evidence="1" type="ORF">THAOC_35050</name>
</gene>
<evidence type="ECO:0000313" key="1">
    <source>
        <dbReference type="EMBL" id="EJK46285.1"/>
    </source>
</evidence>
<evidence type="ECO:0000313" key="2">
    <source>
        <dbReference type="Proteomes" id="UP000266841"/>
    </source>
</evidence>
<dbReference type="Proteomes" id="UP000266841">
    <property type="component" value="Unassembled WGS sequence"/>
</dbReference>
<name>K0R2H4_THAOC</name>
<protein>
    <submittedName>
        <fullName evidence="1">Uncharacterized protein</fullName>
    </submittedName>
</protein>
<organism evidence="1 2">
    <name type="scientific">Thalassiosira oceanica</name>
    <name type="common">Marine diatom</name>
    <dbReference type="NCBI Taxonomy" id="159749"/>
    <lineage>
        <taxon>Eukaryota</taxon>
        <taxon>Sar</taxon>
        <taxon>Stramenopiles</taxon>
        <taxon>Ochrophyta</taxon>
        <taxon>Bacillariophyta</taxon>
        <taxon>Coscinodiscophyceae</taxon>
        <taxon>Thalassiosirophycidae</taxon>
        <taxon>Thalassiosirales</taxon>
        <taxon>Thalassiosiraceae</taxon>
        <taxon>Thalassiosira</taxon>
    </lineage>
</organism>
<comment type="caution">
    <text evidence="1">The sequence shown here is derived from an EMBL/GenBank/DDBJ whole genome shotgun (WGS) entry which is preliminary data.</text>
</comment>
<keyword evidence="2" id="KW-1185">Reference proteome</keyword>
<accession>K0R2H4</accession>
<dbReference type="EMBL" id="AGNL01047839">
    <property type="protein sequence ID" value="EJK46285.1"/>
    <property type="molecule type" value="Genomic_DNA"/>
</dbReference>